<dbReference type="GO" id="GO:0007059">
    <property type="term" value="P:chromosome segregation"/>
    <property type="evidence" value="ECO:0007669"/>
    <property type="project" value="UniProtKB-KW"/>
</dbReference>
<dbReference type="PANTHER" id="PTHR33969">
    <property type="entry name" value="SEGREGATION AND CONDENSATION PROTEIN A"/>
    <property type="match status" value="1"/>
</dbReference>
<evidence type="ECO:0000313" key="3">
    <source>
        <dbReference type="EMBL" id="QBQ07489.1"/>
    </source>
</evidence>
<keyword evidence="4" id="KW-1185">Reference proteome</keyword>
<dbReference type="RefSeq" id="WP_134297281.1">
    <property type="nucleotide sequence ID" value="NZ_CP038013.1"/>
</dbReference>
<dbReference type="PANTHER" id="PTHR33969:SF2">
    <property type="entry name" value="SEGREGATION AND CONDENSATION PROTEIN A"/>
    <property type="match status" value="1"/>
</dbReference>
<reference evidence="3 4" key="1">
    <citation type="submission" date="2019-03" db="EMBL/GenBank/DDBJ databases">
        <title>Complete genome sequence of Spiroplasma gladiatoris TG-1 (DSM 22552).</title>
        <authorList>
            <person name="Lin Y.-C."/>
            <person name="Chou L."/>
            <person name="Kuo C.-H."/>
        </authorList>
    </citation>
    <scope>NUCLEOTIDE SEQUENCE [LARGE SCALE GENOMIC DNA]</scope>
    <source>
        <strain evidence="3 4">TG-1</strain>
    </source>
</reference>
<proteinExistence type="predicted"/>
<sequence>MKERFNQIELDNFTGPLDLLLHMVKEKKISILEINLLDLSNQYVEYIKKFVNQDIEIASEYLVMAAYLIELKSKFLIPKEEINIDSSYEEDKRDELLSRLLEYHKIKEVTDFFKQQQSHGLKALSKSKSIIKITKIDDDKLPLAPNNIDLDKFSKIFLKAIEKSKFRTLETNTLTTTEISPEEIAAEIKKYLLKHQIEKIKLEDLIEKKDFSLRMLVATFMAVLDLASKKVIYIHQEGEEIIIENIWEGE</sequence>
<evidence type="ECO:0000313" key="4">
    <source>
        <dbReference type="Proteomes" id="UP000294309"/>
    </source>
</evidence>
<accession>A0A4V1AQ72</accession>
<dbReference type="EMBL" id="CP038013">
    <property type="protein sequence ID" value="QBQ07489.1"/>
    <property type="molecule type" value="Genomic_DNA"/>
</dbReference>
<dbReference type="InterPro" id="IPR003768">
    <property type="entry name" value="ScpA"/>
</dbReference>
<dbReference type="Proteomes" id="UP000294309">
    <property type="component" value="Chromosome"/>
</dbReference>
<keyword evidence="1" id="KW-0159">Chromosome partition</keyword>
<evidence type="ECO:0000256" key="1">
    <source>
        <dbReference type="ARBA" id="ARBA00022829"/>
    </source>
</evidence>
<organism evidence="3 4">
    <name type="scientific">Spiroplasma gladiatoris</name>
    <dbReference type="NCBI Taxonomy" id="2143"/>
    <lineage>
        <taxon>Bacteria</taxon>
        <taxon>Bacillati</taxon>
        <taxon>Mycoplasmatota</taxon>
        <taxon>Mollicutes</taxon>
        <taxon>Entomoplasmatales</taxon>
        <taxon>Spiroplasmataceae</taxon>
        <taxon>Spiroplasma</taxon>
    </lineage>
</organism>
<dbReference type="AlphaFoldDB" id="A0A4V1AQ72"/>
<gene>
    <name evidence="3" type="primary">scpA</name>
    <name evidence="3" type="ORF">SGLAD_v1c02900</name>
</gene>
<evidence type="ECO:0000256" key="2">
    <source>
        <dbReference type="ARBA" id="ARBA00044777"/>
    </source>
</evidence>
<dbReference type="KEGG" id="sgq:SGLAD_v1c02900"/>
<protein>
    <recommendedName>
        <fullName evidence="2">Segregation and condensation protein A</fullName>
    </recommendedName>
</protein>
<dbReference type="Gene3D" id="6.10.250.2410">
    <property type="match status" value="1"/>
</dbReference>
<dbReference type="OrthoDB" id="9811016at2"/>
<dbReference type="Pfam" id="PF02616">
    <property type="entry name" value="SMC_ScpA"/>
    <property type="match status" value="1"/>
</dbReference>
<name>A0A4V1AQ72_9MOLU</name>